<protein>
    <submittedName>
        <fullName evidence="1">Fimbrial protein</fullName>
    </submittedName>
</protein>
<dbReference type="AlphaFoldDB" id="A0A6G4MQ21"/>
<dbReference type="InterPro" id="IPR050263">
    <property type="entry name" value="Bact_Fimbrial_Adh_Pro"/>
</dbReference>
<dbReference type="GO" id="GO:0043709">
    <property type="term" value="P:cell adhesion involved in single-species biofilm formation"/>
    <property type="evidence" value="ECO:0007669"/>
    <property type="project" value="TreeGrafter"/>
</dbReference>
<accession>A0A6G4MQ21</accession>
<dbReference type="GO" id="GO:0009289">
    <property type="term" value="C:pilus"/>
    <property type="evidence" value="ECO:0007669"/>
    <property type="project" value="InterPro"/>
</dbReference>
<reference evidence="1" key="1">
    <citation type="submission" date="2020-02" db="EMBL/GenBank/DDBJ databases">
        <title>WGS of Carbapenem-Resistant Enterobacteriaceae.</title>
        <authorList>
            <person name="Tokajian S."/>
            <person name="El Chaar M."/>
            <person name="El Khoury M."/>
        </authorList>
    </citation>
    <scope>NUCLEOTIDE SEQUENCE</scope>
    <source>
        <strain evidence="1">EHM_71</strain>
    </source>
</reference>
<comment type="caution">
    <text evidence="1">The sequence shown here is derived from an EMBL/GenBank/DDBJ whole genome shotgun (WGS) entry which is preliminary data.</text>
</comment>
<dbReference type="Gene3D" id="2.60.40.1090">
    <property type="entry name" value="Fimbrial-type adhesion domain"/>
    <property type="match status" value="1"/>
</dbReference>
<gene>
    <name evidence="1" type="ORF">G5635_12465</name>
</gene>
<name>A0A6G4MQ21_9ENTR</name>
<dbReference type="PANTHER" id="PTHR33420:SF5">
    <property type="entry name" value="FIMBRIAL SUBUNIT"/>
    <property type="match status" value="1"/>
</dbReference>
<proteinExistence type="predicted"/>
<organism evidence="1">
    <name type="scientific">Enterobacter hormaechei</name>
    <dbReference type="NCBI Taxonomy" id="158836"/>
    <lineage>
        <taxon>Bacteria</taxon>
        <taxon>Pseudomonadati</taxon>
        <taxon>Pseudomonadota</taxon>
        <taxon>Gammaproteobacteria</taxon>
        <taxon>Enterobacterales</taxon>
        <taxon>Enterobacteriaceae</taxon>
        <taxon>Enterobacter</taxon>
        <taxon>Enterobacter cloacae complex</taxon>
    </lineage>
</organism>
<dbReference type="PANTHER" id="PTHR33420">
    <property type="entry name" value="FIMBRIAL SUBUNIT ELFA-RELATED"/>
    <property type="match status" value="1"/>
</dbReference>
<dbReference type="InterPro" id="IPR008966">
    <property type="entry name" value="Adhesion_dom_sf"/>
</dbReference>
<dbReference type="EMBL" id="JAAJRM010000003">
    <property type="protein sequence ID" value="NGF43221.1"/>
    <property type="molecule type" value="Genomic_DNA"/>
</dbReference>
<dbReference type="SUPFAM" id="SSF49401">
    <property type="entry name" value="Bacterial adhesins"/>
    <property type="match status" value="1"/>
</dbReference>
<dbReference type="NCBIfam" id="NF011794">
    <property type="entry name" value="PRK15262.1"/>
    <property type="match status" value="1"/>
</dbReference>
<dbReference type="RefSeq" id="WP_045347240.1">
    <property type="nucleotide sequence ID" value="NZ_CAXWTF010000003.1"/>
</dbReference>
<evidence type="ECO:0000313" key="1">
    <source>
        <dbReference type="EMBL" id="NGF43221.1"/>
    </source>
</evidence>
<dbReference type="InterPro" id="IPR036937">
    <property type="entry name" value="Adhesion_dom_fimbrial_sf"/>
</dbReference>
<sequence length="200" mass="21549">MQQSPFTLYQPGLVLLMGLAGNILPGVSQAGSGLDVNLTANIVNSTCKLSVENGGEIYLPNVMRNWFYNADGSDRYTATDDAGGTPFKIHVDDCYGDSSTAKKLNFSFSPQSGFWPGQNQVFKSEETAAGAAKNVGVVLFSEKYKTNVLNKDGTSKVIYDVSGQGTAFLTDYQFYARYQNTGVVAGGIVTSKVRVDVTYE</sequence>